<organism evidence="2 3">
    <name type="scientific">Flavobacterium circumlabens</name>
    <dbReference type="NCBI Taxonomy" id="2133765"/>
    <lineage>
        <taxon>Bacteria</taxon>
        <taxon>Pseudomonadati</taxon>
        <taxon>Bacteroidota</taxon>
        <taxon>Flavobacteriia</taxon>
        <taxon>Flavobacteriales</taxon>
        <taxon>Flavobacteriaceae</taxon>
        <taxon>Flavobacterium</taxon>
    </lineage>
</organism>
<accession>A0A4Y7U777</accession>
<name>A0A4Y7U777_9FLAO</name>
<feature type="non-terminal residue" evidence="2">
    <location>
        <position position="87"/>
    </location>
</feature>
<evidence type="ECO:0000313" key="3">
    <source>
        <dbReference type="Proteomes" id="UP000298340"/>
    </source>
</evidence>
<comment type="caution">
    <text evidence="2">The sequence shown here is derived from an EMBL/GenBank/DDBJ whole genome shotgun (WGS) entry which is preliminary data.</text>
</comment>
<feature type="chain" id="PRO_5021226377" evidence="1">
    <location>
        <begin position="20"/>
        <end position="87"/>
    </location>
</feature>
<evidence type="ECO:0000256" key="1">
    <source>
        <dbReference type="SAM" id="SignalP"/>
    </source>
</evidence>
<sequence>MKKPYCALFFFLFTFISFAQKTEYTTISISDSLKENADAVVRLDQMDITIESQRSMNIKTQRIVSVFNEKGLSDIDAYQNYDKTTSV</sequence>
<keyword evidence="1" id="KW-0732">Signal</keyword>
<dbReference type="AlphaFoldDB" id="A0A4Y7U777"/>
<feature type="signal peptide" evidence="1">
    <location>
        <begin position="1"/>
        <end position="19"/>
    </location>
</feature>
<dbReference type="EMBL" id="QWDN01000056">
    <property type="protein sequence ID" value="TEB41632.1"/>
    <property type="molecule type" value="Genomic_DNA"/>
</dbReference>
<reference evidence="2 3" key="1">
    <citation type="journal article" date="2018" name="Syst. Appl. Microbiol.">
        <title>Flavobacterium circumlabens sp. nov. and Flavobacterium cupreum sp. nov., two psychrotrophic species isolated from Antarctic environmental samples.</title>
        <authorList>
            <person name="Kralova S."/>
            <person name="Busse H.J."/>
            <person name="Svec P."/>
            <person name="Maslanova I."/>
            <person name="Stankova E."/>
            <person name="Bartak M."/>
            <person name="Sedlacek I."/>
        </authorList>
    </citation>
    <scope>NUCLEOTIDE SEQUENCE [LARGE SCALE GENOMIC DNA]</scope>
    <source>
        <strain evidence="2 3">CCM 8828</strain>
    </source>
</reference>
<dbReference type="Proteomes" id="UP000298340">
    <property type="component" value="Unassembled WGS sequence"/>
</dbReference>
<protein>
    <submittedName>
        <fullName evidence="2">DUF3857 domain-containing protein</fullName>
    </submittedName>
</protein>
<gene>
    <name evidence="2" type="ORF">D0809_24525</name>
</gene>
<proteinExistence type="predicted"/>
<evidence type="ECO:0000313" key="2">
    <source>
        <dbReference type="EMBL" id="TEB41632.1"/>
    </source>
</evidence>